<dbReference type="EMBL" id="JACHXF010000017">
    <property type="protein sequence ID" value="MBB3099035.1"/>
    <property type="molecule type" value="Genomic_DNA"/>
</dbReference>
<gene>
    <name evidence="2" type="ORF">FHR83_006741</name>
</gene>
<reference evidence="2 3" key="1">
    <citation type="submission" date="2020-08" db="EMBL/GenBank/DDBJ databases">
        <title>Genomic Encyclopedia of Type Strains, Phase III (KMG-III): the genomes of soil and plant-associated and newly described type strains.</title>
        <authorList>
            <person name="Whitman W."/>
        </authorList>
    </citation>
    <scope>NUCLEOTIDE SEQUENCE [LARGE SCALE GENOMIC DNA]</scope>
    <source>
        <strain evidence="2 3">CECT 3287</strain>
    </source>
</reference>
<evidence type="ECO:0000313" key="3">
    <source>
        <dbReference type="Proteomes" id="UP000590749"/>
    </source>
</evidence>
<dbReference type="RefSeq" id="WP_183225118.1">
    <property type="nucleotide sequence ID" value="NZ_BMPW01000020.1"/>
</dbReference>
<evidence type="ECO:0000313" key="2">
    <source>
        <dbReference type="EMBL" id="MBB3099035.1"/>
    </source>
</evidence>
<dbReference type="AlphaFoldDB" id="A0A7W5AMZ1"/>
<keyword evidence="1" id="KW-1133">Transmembrane helix</keyword>
<sequence length="143" mass="15960">MSISEAFDGVIPARPVSPAAPRLTPPAKVVRIHPDAPTDSRTRRMPRAVAVRRLARVVYTDAADSWITEEQSPSAKTVWHTDHTAHLDKPWKPYQAWAYCYRPVAVVVALALDGVKWLLIHPARILLTGTGTFAIYLIYLVTH</sequence>
<keyword evidence="1" id="KW-0812">Transmembrane</keyword>
<keyword evidence="1" id="KW-0472">Membrane</keyword>
<name>A0A7W5AMZ1_9ACTN</name>
<evidence type="ECO:0000256" key="1">
    <source>
        <dbReference type="SAM" id="Phobius"/>
    </source>
</evidence>
<feature type="transmembrane region" description="Helical" evidence="1">
    <location>
        <begin position="125"/>
        <end position="142"/>
    </location>
</feature>
<organism evidence="2 3">
    <name type="scientific">Actinoplanes campanulatus</name>
    <dbReference type="NCBI Taxonomy" id="113559"/>
    <lineage>
        <taxon>Bacteria</taxon>
        <taxon>Bacillati</taxon>
        <taxon>Actinomycetota</taxon>
        <taxon>Actinomycetes</taxon>
        <taxon>Micromonosporales</taxon>
        <taxon>Micromonosporaceae</taxon>
        <taxon>Actinoplanes</taxon>
    </lineage>
</organism>
<keyword evidence="3" id="KW-1185">Reference proteome</keyword>
<proteinExistence type="predicted"/>
<comment type="caution">
    <text evidence="2">The sequence shown here is derived from an EMBL/GenBank/DDBJ whole genome shotgun (WGS) entry which is preliminary data.</text>
</comment>
<dbReference type="Proteomes" id="UP000590749">
    <property type="component" value="Unassembled WGS sequence"/>
</dbReference>
<accession>A0A7W5AMZ1</accession>
<protein>
    <submittedName>
        <fullName evidence="2">Uncharacterized protein</fullName>
    </submittedName>
</protein>